<name>A0A917VZS1_9ACTN</name>
<dbReference type="GO" id="GO:0003677">
    <property type="term" value="F:DNA binding"/>
    <property type="evidence" value="ECO:0007669"/>
    <property type="project" value="UniProtKB-KW"/>
</dbReference>
<dbReference type="SUPFAM" id="SSF46785">
    <property type="entry name" value="Winged helix' DNA-binding domain"/>
    <property type="match status" value="1"/>
</dbReference>
<dbReference type="Pfam" id="PF00392">
    <property type="entry name" value="GntR"/>
    <property type="match status" value="1"/>
</dbReference>
<reference evidence="6" key="1">
    <citation type="journal article" date="2014" name="Int. J. Syst. Evol. Microbiol.">
        <title>Complete genome sequence of Corynebacterium casei LMG S-19264T (=DSM 44701T), isolated from a smear-ripened cheese.</title>
        <authorList>
            <consortium name="US DOE Joint Genome Institute (JGI-PGF)"/>
            <person name="Walter F."/>
            <person name="Albersmeier A."/>
            <person name="Kalinowski J."/>
            <person name="Ruckert C."/>
        </authorList>
    </citation>
    <scope>NUCLEOTIDE SEQUENCE</scope>
    <source>
        <strain evidence="6">CGMCC 4.7306</strain>
    </source>
</reference>
<feature type="compositionally biased region" description="Polar residues" evidence="4">
    <location>
        <begin position="1"/>
        <end position="10"/>
    </location>
</feature>
<dbReference type="PANTHER" id="PTHR43537">
    <property type="entry name" value="TRANSCRIPTIONAL REGULATOR, GNTR FAMILY"/>
    <property type="match status" value="1"/>
</dbReference>
<dbReference type="SMART" id="SM00895">
    <property type="entry name" value="FCD"/>
    <property type="match status" value="1"/>
</dbReference>
<keyword evidence="2" id="KW-0238">DNA-binding</keyword>
<gene>
    <name evidence="6" type="ORF">GCM10011575_04120</name>
</gene>
<protein>
    <submittedName>
        <fullName evidence="6">Transcriptional regulator, GntR family protein</fullName>
    </submittedName>
</protein>
<evidence type="ECO:0000313" key="7">
    <source>
        <dbReference type="Proteomes" id="UP000613840"/>
    </source>
</evidence>
<sequence length="229" mass="24704">MSDTPRSTRIPSDPAAPGPGADGGTAADRAYAHVKERILSGDLEGGELISEGEIADGLQMSRTPVREAFLRLQTEGWMRLYPKRGAAITPIKPREVDEVIEARALVEAHAVASVAADPARAADLAAALTMIIDRQQRAAAADDLAGFAVADADFHGSIAAASDNDLLINFYLGLRDRQRRMTRDSVQRSPGAQDRILDQHRELVDLIAAQDADGFAARISEHLDDIHRH</sequence>
<dbReference type="GO" id="GO:0003700">
    <property type="term" value="F:DNA-binding transcription factor activity"/>
    <property type="evidence" value="ECO:0007669"/>
    <property type="project" value="InterPro"/>
</dbReference>
<proteinExistence type="predicted"/>
<dbReference type="AlphaFoldDB" id="A0A917VZS1"/>
<dbReference type="InterPro" id="IPR000524">
    <property type="entry name" value="Tscrpt_reg_HTH_GntR"/>
</dbReference>
<dbReference type="Gene3D" id="1.20.120.530">
    <property type="entry name" value="GntR ligand-binding domain-like"/>
    <property type="match status" value="1"/>
</dbReference>
<comment type="caution">
    <text evidence="6">The sequence shown here is derived from an EMBL/GenBank/DDBJ whole genome shotgun (WGS) entry which is preliminary data.</text>
</comment>
<keyword evidence="7" id="KW-1185">Reference proteome</keyword>
<dbReference type="PROSITE" id="PS50949">
    <property type="entry name" value="HTH_GNTR"/>
    <property type="match status" value="1"/>
</dbReference>
<evidence type="ECO:0000256" key="1">
    <source>
        <dbReference type="ARBA" id="ARBA00023015"/>
    </source>
</evidence>
<evidence type="ECO:0000259" key="5">
    <source>
        <dbReference type="PROSITE" id="PS50949"/>
    </source>
</evidence>
<dbReference type="Gene3D" id="1.10.10.10">
    <property type="entry name" value="Winged helix-like DNA-binding domain superfamily/Winged helix DNA-binding domain"/>
    <property type="match status" value="1"/>
</dbReference>
<evidence type="ECO:0000256" key="2">
    <source>
        <dbReference type="ARBA" id="ARBA00023125"/>
    </source>
</evidence>
<feature type="compositionally biased region" description="Low complexity" evidence="4">
    <location>
        <begin position="11"/>
        <end position="26"/>
    </location>
</feature>
<dbReference type="InterPro" id="IPR008920">
    <property type="entry name" value="TF_FadR/GntR_C"/>
</dbReference>
<dbReference type="SMART" id="SM00345">
    <property type="entry name" value="HTH_GNTR"/>
    <property type="match status" value="1"/>
</dbReference>
<feature type="domain" description="HTH gntR-type" evidence="5">
    <location>
        <begin position="24"/>
        <end position="91"/>
    </location>
</feature>
<dbReference type="InterPro" id="IPR036388">
    <property type="entry name" value="WH-like_DNA-bd_sf"/>
</dbReference>
<feature type="region of interest" description="Disordered" evidence="4">
    <location>
        <begin position="1"/>
        <end position="26"/>
    </location>
</feature>
<dbReference type="SUPFAM" id="SSF48008">
    <property type="entry name" value="GntR ligand-binding domain-like"/>
    <property type="match status" value="1"/>
</dbReference>
<keyword evidence="1" id="KW-0805">Transcription regulation</keyword>
<dbReference type="Proteomes" id="UP000613840">
    <property type="component" value="Unassembled WGS sequence"/>
</dbReference>
<dbReference type="RefSeq" id="WP_229669612.1">
    <property type="nucleotide sequence ID" value="NZ_BMMZ01000001.1"/>
</dbReference>
<evidence type="ECO:0000313" key="6">
    <source>
        <dbReference type="EMBL" id="GGL49165.1"/>
    </source>
</evidence>
<dbReference type="InterPro" id="IPR036390">
    <property type="entry name" value="WH_DNA-bd_sf"/>
</dbReference>
<dbReference type="InterPro" id="IPR011711">
    <property type="entry name" value="GntR_C"/>
</dbReference>
<dbReference type="EMBL" id="BMMZ01000001">
    <property type="protein sequence ID" value="GGL49165.1"/>
    <property type="molecule type" value="Genomic_DNA"/>
</dbReference>
<organism evidence="6 7">
    <name type="scientific">Microlunatus endophyticus</name>
    <dbReference type="NCBI Taxonomy" id="1716077"/>
    <lineage>
        <taxon>Bacteria</taxon>
        <taxon>Bacillati</taxon>
        <taxon>Actinomycetota</taxon>
        <taxon>Actinomycetes</taxon>
        <taxon>Propionibacteriales</taxon>
        <taxon>Propionibacteriaceae</taxon>
        <taxon>Microlunatus</taxon>
    </lineage>
</organism>
<accession>A0A917VZS1</accession>
<keyword evidence="3" id="KW-0804">Transcription</keyword>
<reference evidence="6" key="2">
    <citation type="submission" date="2020-09" db="EMBL/GenBank/DDBJ databases">
        <authorList>
            <person name="Sun Q."/>
            <person name="Zhou Y."/>
        </authorList>
    </citation>
    <scope>NUCLEOTIDE SEQUENCE</scope>
    <source>
        <strain evidence="6">CGMCC 4.7306</strain>
    </source>
</reference>
<evidence type="ECO:0000256" key="4">
    <source>
        <dbReference type="SAM" id="MobiDB-lite"/>
    </source>
</evidence>
<dbReference type="Pfam" id="PF07729">
    <property type="entry name" value="FCD"/>
    <property type="match status" value="1"/>
</dbReference>
<dbReference type="PANTHER" id="PTHR43537:SF24">
    <property type="entry name" value="GLUCONATE OPERON TRANSCRIPTIONAL REPRESSOR"/>
    <property type="match status" value="1"/>
</dbReference>
<evidence type="ECO:0000256" key="3">
    <source>
        <dbReference type="ARBA" id="ARBA00023163"/>
    </source>
</evidence>